<name>A0AAU7DWX4_9MICO</name>
<organism evidence="2">
    <name type="scientific">Jonesiaceae bacterium BS-20</name>
    <dbReference type="NCBI Taxonomy" id="3120821"/>
    <lineage>
        <taxon>Bacteria</taxon>
        <taxon>Bacillati</taxon>
        <taxon>Actinomycetota</taxon>
        <taxon>Actinomycetes</taxon>
        <taxon>Micrococcales</taxon>
        <taxon>Jonesiaceae</taxon>
    </lineage>
</organism>
<protein>
    <submittedName>
        <fullName evidence="2">Ferritin-like fold-containing protein</fullName>
    </submittedName>
</protein>
<dbReference type="AlphaFoldDB" id="A0AAU7DWX4"/>
<reference evidence="2" key="1">
    <citation type="submission" date="2024-02" db="EMBL/GenBank/DDBJ databases">
        <title>Tomenella chthoni gen. nov. sp. nov., a member of the family Jonesiaceae isolated from bat guano.</title>
        <authorList>
            <person name="Miller S.L."/>
            <person name="King J."/>
            <person name="Sankaranarayanan K."/>
            <person name="Lawson P.A."/>
        </authorList>
    </citation>
    <scope>NUCLEOTIDE SEQUENCE</scope>
    <source>
        <strain evidence="2">BS-20</strain>
    </source>
</reference>
<sequence length="240" mass="26352">MSQGSKNNVVSDSPSVADSIDLLVLLAYSEQTAFLRLADDATTSPSTEQKVAHTFLAGGAFLRYDRICKRISALGVEPRARLVAIEGAFDGYEARTPAEKWHERVLKGYVGREVANDFCRLAMSTLDAKTQEFISEILAQTEASDAEVQILLQGCEEDPILASRLALWSRRLMGELLNQIQELVLSIPALERLVIAVADQSGTDITVGTAEESKRLKVSWIFSQLTADHARRMDRLGLAA</sequence>
<evidence type="ECO:0000259" key="1">
    <source>
        <dbReference type="Pfam" id="PF13794"/>
    </source>
</evidence>
<accession>A0AAU7DWX4</accession>
<proteinExistence type="predicted"/>
<dbReference type="InterPro" id="IPR059125">
    <property type="entry name" value="Ferritin_actino"/>
</dbReference>
<evidence type="ECO:0000313" key="2">
    <source>
        <dbReference type="EMBL" id="XBH22214.1"/>
    </source>
</evidence>
<feature type="domain" description="Ferritin-like" evidence="1">
    <location>
        <begin position="20"/>
        <end position="195"/>
    </location>
</feature>
<dbReference type="EMBL" id="CP146203">
    <property type="protein sequence ID" value="XBH22214.1"/>
    <property type="molecule type" value="Genomic_DNA"/>
</dbReference>
<dbReference type="Pfam" id="PF13794">
    <property type="entry name" value="MiaE_2"/>
    <property type="match status" value="1"/>
</dbReference>
<dbReference type="Gene3D" id="1.20.1260.10">
    <property type="match status" value="1"/>
</dbReference>
<gene>
    <name evidence="2" type="ORF">V5R04_03005</name>
</gene>
<dbReference type="InterPro" id="IPR012347">
    <property type="entry name" value="Ferritin-like"/>
</dbReference>